<comment type="caution">
    <text evidence="2">The sequence shown here is derived from an EMBL/GenBank/DDBJ whole genome shotgun (WGS) entry which is preliminary data.</text>
</comment>
<dbReference type="OrthoDB" id="887022at2"/>
<feature type="compositionally biased region" description="Basic and acidic residues" evidence="1">
    <location>
        <begin position="57"/>
        <end position="68"/>
    </location>
</feature>
<dbReference type="EMBL" id="QRGR01000015">
    <property type="protein sequence ID" value="RDV14450.1"/>
    <property type="molecule type" value="Genomic_DNA"/>
</dbReference>
<proteinExistence type="predicted"/>
<evidence type="ECO:0000256" key="1">
    <source>
        <dbReference type="SAM" id="MobiDB-lite"/>
    </source>
</evidence>
<evidence type="ECO:0000313" key="2">
    <source>
        <dbReference type="EMBL" id="RDV14450.1"/>
    </source>
</evidence>
<reference evidence="3" key="1">
    <citation type="submission" date="2018-08" db="EMBL/GenBank/DDBJ databases">
        <authorList>
            <person name="Liu Z.-W."/>
            <person name="Du Z.-J."/>
        </authorList>
    </citation>
    <scope>NUCLEOTIDE SEQUENCE [LARGE SCALE GENOMIC DNA]</scope>
    <source>
        <strain evidence="3">H4X</strain>
    </source>
</reference>
<gene>
    <name evidence="2" type="ORF">DXT99_15135</name>
</gene>
<evidence type="ECO:0000313" key="3">
    <source>
        <dbReference type="Proteomes" id="UP000256708"/>
    </source>
</evidence>
<dbReference type="AlphaFoldDB" id="A0A3D8LAP1"/>
<accession>A0A3D8LAP1</accession>
<organism evidence="2 3">
    <name type="scientific">Pontibacter diazotrophicus</name>
    <dbReference type="NCBI Taxonomy" id="1400979"/>
    <lineage>
        <taxon>Bacteria</taxon>
        <taxon>Pseudomonadati</taxon>
        <taxon>Bacteroidota</taxon>
        <taxon>Cytophagia</taxon>
        <taxon>Cytophagales</taxon>
        <taxon>Hymenobacteraceae</taxon>
        <taxon>Pontibacter</taxon>
    </lineage>
</organism>
<dbReference type="RefSeq" id="WP_115566406.1">
    <property type="nucleotide sequence ID" value="NZ_QRGR01000015.1"/>
</dbReference>
<dbReference type="Proteomes" id="UP000256708">
    <property type="component" value="Unassembled WGS sequence"/>
</dbReference>
<name>A0A3D8LAP1_9BACT</name>
<keyword evidence="3" id="KW-1185">Reference proteome</keyword>
<sequence length="95" mass="10312">MNKNIIAIFAAVAGLSMASCETPKDLRPEDKVSVDFVEPGTRNTYNIGKVNEVYPESHDGEVMPDRDLGGNTIQPGDSIRETTETNTEVGATKEQ</sequence>
<feature type="region of interest" description="Disordered" evidence="1">
    <location>
        <begin position="57"/>
        <end position="95"/>
    </location>
</feature>
<protein>
    <submittedName>
        <fullName evidence="2">Uncharacterized protein</fullName>
    </submittedName>
</protein>
<dbReference type="PROSITE" id="PS51257">
    <property type="entry name" value="PROKAR_LIPOPROTEIN"/>
    <property type="match status" value="1"/>
</dbReference>